<dbReference type="AlphaFoldDB" id="A0A1G7WNE4"/>
<dbReference type="InterPro" id="IPR046947">
    <property type="entry name" value="LytR-like"/>
</dbReference>
<dbReference type="GO" id="GO:0000156">
    <property type="term" value="F:phosphorelay response regulator activity"/>
    <property type="evidence" value="ECO:0007669"/>
    <property type="project" value="InterPro"/>
</dbReference>
<gene>
    <name evidence="4" type="ORF">SAMN04488121_10677</name>
</gene>
<dbReference type="InterPro" id="IPR007492">
    <property type="entry name" value="LytTR_DNA-bd_dom"/>
</dbReference>
<dbReference type="InterPro" id="IPR001789">
    <property type="entry name" value="Sig_transdc_resp-reg_receiver"/>
</dbReference>
<dbReference type="PANTHER" id="PTHR37299:SF1">
    <property type="entry name" value="STAGE 0 SPORULATION PROTEIN A HOMOLOG"/>
    <property type="match status" value="1"/>
</dbReference>
<evidence type="ECO:0000256" key="1">
    <source>
        <dbReference type="PROSITE-ProRule" id="PRU00169"/>
    </source>
</evidence>
<dbReference type="OrthoDB" id="9787344at2"/>
<accession>A0A1G7WNE4</accession>
<dbReference type="STRING" id="104663.SAMN04488121_10677"/>
<dbReference type="RefSeq" id="WP_089835160.1">
    <property type="nucleotide sequence ID" value="NZ_FNBN01000006.1"/>
</dbReference>
<dbReference type="InterPro" id="IPR011006">
    <property type="entry name" value="CheY-like_superfamily"/>
</dbReference>
<dbReference type="PROSITE" id="PS50930">
    <property type="entry name" value="HTH_LYTTR"/>
    <property type="match status" value="1"/>
</dbReference>
<dbReference type="GO" id="GO:0003677">
    <property type="term" value="F:DNA binding"/>
    <property type="evidence" value="ECO:0007669"/>
    <property type="project" value="UniProtKB-KW"/>
</dbReference>
<organism evidence="4 5">
    <name type="scientific">Chitinophaga filiformis</name>
    <name type="common">Myxococcus filiformis</name>
    <name type="synonym">Flexibacter filiformis</name>
    <dbReference type="NCBI Taxonomy" id="104663"/>
    <lineage>
        <taxon>Bacteria</taxon>
        <taxon>Pseudomonadati</taxon>
        <taxon>Bacteroidota</taxon>
        <taxon>Chitinophagia</taxon>
        <taxon>Chitinophagales</taxon>
        <taxon>Chitinophagaceae</taxon>
        <taxon>Chitinophaga</taxon>
    </lineage>
</organism>
<dbReference type="SUPFAM" id="SSF52172">
    <property type="entry name" value="CheY-like"/>
    <property type="match status" value="1"/>
</dbReference>
<evidence type="ECO:0000313" key="5">
    <source>
        <dbReference type="Proteomes" id="UP000199045"/>
    </source>
</evidence>
<evidence type="ECO:0000259" key="2">
    <source>
        <dbReference type="PROSITE" id="PS50110"/>
    </source>
</evidence>
<evidence type="ECO:0000313" key="4">
    <source>
        <dbReference type="EMBL" id="SDG73388.1"/>
    </source>
</evidence>
<keyword evidence="1" id="KW-0597">Phosphoprotein</keyword>
<reference evidence="4 5" key="1">
    <citation type="submission" date="2016-10" db="EMBL/GenBank/DDBJ databases">
        <authorList>
            <person name="de Groot N.N."/>
        </authorList>
    </citation>
    <scope>NUCLEOTIDE SEQUENCE [LARGE SCALE GENOMIC DNA]</scope>
    <source>
        <strain evidence="4 5">DSM 527</strain>
    </source>
</reference>
<evidence type="ECO:0000259" key="3">
    <source>
        <dbReference type="PROSITE" id="PS50930"/>
    </source>
</evidence>
<dbReference type="SMART" id="SM00850">
    <property type="entry name" value="LytTR"/>
    <property type="match status" value="1"/>
</dbReference>
<protein>
    <submittedName>
        <fullName evidence="4">DNA-binding response regulator, LytR/AlgR family</fullName>
    </submittedName>
</protein>
<proteinExistence type="predicted"/>
<feature type="domain" description="Response regulatory" evidence="2">
    <location>
        <begin position="2"/>
        <end position="115"/>
    </location>
</feature>
<name>A0A1G7WNE4_CHIFI</name>
<dbReference type="Pfam" id="PF00072">
    <property type="entry name" value="Response_reg"/>
    <property type="match status" value="1"/>
</dbReference>
<keyword evidence="4" id="KW-0238">DNA-binding</keyword>
<feature type="domain" description="HTH LytTR-type" evidence="3">
    <location>
        <begin position="146"/>
        <end position="213"/>
    </location>
</feature>
<dbReference type="EMBL" id="FNBN01000006">
    <property type="protein sequence ID" value="SDG73388.1"/>
    <property type="molecule type" value="Genomic_DNA"/>
</dbReference>
<dbReference type="Pfam" id="PF04397">
    <property type="entry name" value="LytTR"/>
    <property type="match status" value="1"/>
</dbReference>
<dbReference type="PROSITE" id="PS50110">
    <property type="entry name" value="RESPONSE_REGULATORY"/>
    <property type="match status" value="1"/>
</dbReference>
<feature type="modified residue" description="4-aspartylphosphate" evidence="1">
    <location>
        <position position="55"/>
    </location>
</feature>
<dbReference type="PANTHER" id="PTHR37299">
    <property type="entry name" value="TRANSCRIPTIONAL REGULATOR-RELATED"/>
    <property type="match status" value="1"/>
</dbReference>
<dbReference type="Gene3D" id="3.40.50.2300">
    <property type="match status" value="1"/>
</dbReference>
<dbReference type="Gene3D" id="2.40.50.1020">
    <property type="entry name" value="LytTr DNA-binding domain"/>
    <property type="match status" value="1"/>
</dbReference>
<sequence>MKIVIIEDEKVTAKDLKRTLLAVEPDVEIAALLHSVEEAIEYFKEHEDTDLIFSDIQLGDGLSFEIFKKMEHQVPIIFCTAYNHYFSEAFEATGIEYILKPFNKAAIEKALAKYATLEKRFTRNTETFQEQLSVLETRITPKKSAVIIRQRDKIIPLESAAIALFFSENGYTYAYTFSQEKFIVNENLEVLENYFTPSFFRANRQYLVNRKAIIDATHYFNRKIIVNLNVPYKEQILVGKLKNTQFVEWLSQY</sequence>
<dbReference type="Proteomes" id="UP000199045">
    <property type="component" value="Unassembled WGS sequence"/>
</dbReference>
<dbReference type="SMART" id="SM00448">
    <property type="entry name" value="REC"/>
    <property type="match status" value="1"/>
</dbReference>